<feature type="transmembrane region" description="Helical" evidence="8">
    <location>
        <begin position="155"/>
        <end position="174"/>
    </location>
</feature>
<evidence type="ECO:0000256" key="1">
    <source>
        <dbReference type="ARBA" id="ARBA00004370"/>
    </source>
</evidence>
<dbReference type="CDD" id="cd03499">
    <property type="entry name" value="SQR_TypeC_SdhC"/>
    <property type="match status" value="1"/>
</dbReference>
<dbReference type="InterPro" id="IPR014314">
    <property type="entry name" value="Succ_DH_cytb556"/>
</dbReference>
<evidence type="ECO:0000256" key="4">
    <source>
        <dbReference type="ARBA" id="ARBA00022723"/>
    </source>
</evidence>
<organism evidence="9 10">
    <name type="scientific">Phytophthora citrophthora</name>
    <dbReference type="NCBI Taxonomy" id="4793"/>
    <lineage>
        <taxon>Eukaryota</taxon>
        <taxon>Sar</taxon>
        <taxon>Stramenopiles</taxon>
        <taxon>Oomycota</taxon>
        <taxon>Peronosporomycetes</taxon>
        <taxon>Peronosporales</taxon>
        <taxon>Peronosporaceae</taxon>
        <taxon>Phytophthora</taxon>
    </lineage>
</organism>
<dbReference type="GO" id="GO:0005739">
    <property type="term" value="C:mitochondrion"/>
    <property type="evidence" value="ECO:0007669"/>
    <property type="project" value="GOC"/>
</dbReference>
<keyword evidence="10" id="KW-1185">Reference proteome</keyword>
<dbReference type="Gene3D" id="1.20.1300.10">
    <property type="entry name" value="Fumarate reductase/succinate dehydrogenase, transmembrane subunit"/>
    <property type="match status" value="1"/>
</dbReference>
<evidence type="ECO:0000256" key="3">
    <source>
        <dbReference type="ARBA" id="ARBA00022692"/>
    </source>
</evidence>
<keyword evidence="6" id="KW-0408">Iron</keyword>
<dbReference type="SUPFAM" id="SSF81343">
    <property type="entry name" value="Fumarate reductase respiratory complex transmembrane subunits"/>
    <property type="match status" value="1"/>
</dbReference>
<comment type="caution">
    <text evidence="9">The sequence shown here is derived from an EMBL/GenBank/DDBJ whole genome shotgun (WGS) entry which is preliminary data.</text>
</comment>
<dbReference type="InterPro" id="IPR000701">
    <property type="entry name" value="SuccDH_FuR_B_TM-su"/>
</dbReference>
<feature type="transmembrane region" description="Helical" evidence="8">
    <location>
        <begin position="113"/>
        <end position="134"/>
    </location>
</feature>
<name>A0AAD9GWY2_9STRA</name>
<evidence type="ECO:0000256" key="7">
    <source>
        <dbReference type="ARBA" id="ARBA00023136"/>
    </source>
</evidence>
<accession>A0AAD9GWY2</accession>
<dbReference type="EMBL" id="JASMQC010000004">
    <property type="protein sequence ID" value="KAK1945558.1"/>
    <property type="molecule type" value="Genomic_DNA"/>
</dbReference>
<keyword evidence="4" id="KW-0479">Metal-binding</keyword>
<proteinExistence type="predicted"/>
<dbReference type="GO" id="GO:0046872">
    <property type="term" value="F:metal ion binding"/>
    <property type="evidence" value="ECO:0007669"/>
    <property type="project" value="UniProtKB-KW"/>
</dbReference>
<dbReference type="GO" id="GO:0009055">
    <property type="term" value="F:electron transfer activity"/>
    <property type="evidence" value="ECO:0007669"/>
    <property type="project" value="InterPro"/>
</dbReference>
<keyword evidence="3 8" id="KW-0812">Transmembrane</keyword>
<keyword evidence="7 8" id="KW-0472">Membrane</keyword>
<keyword evidence="5 8" id="KW-1133">Transmembrane helix</keyword>
<feature type="transmembrane region" description="Helical" evidence="8">
    <location>
        <begin position="85"/>
        <end position="107"/>
    </location>
</feature>
<dbReference type="PANTHER" id="PTHR10978">
    <property type="entry name" value="SUCCINATE DEHYDROGENASE CYTOCHROME B560 SUBUNIT"/>
    <property type="match status" value="1"/>
</dbReference>
<evidence type="ECO:0000313" key="9">
    <source>
        <dbReference type="EMBL" id="KAK1945558.1"/>
    </source>
</evidence>
<dbReference type="Pfam" id="PF01127">
    <property type="entry name" value="Sdh_cyt"/>
    <property type="match status" value="1"/>
</dbReference>
<evidence type="ECO:0000256" key="8">
    <source>
        <dbReference type="SAM" id="Phobius"/>
    </source>
</evidence>
<dbReference type="Proteomes" id="UP001259832">
    <property type="component" value="Unassembled WGS sequence"/>
</dbReference>
<gene>
    <name evidence="9" type="ORF">P3T76_002606</name>
</gene>
<comment type="subcellular location">
    <subcellularLocation>
        <location evidence="1">Membrane</location>
    </subcellularLocation>
</comment>
<dbReference type="GO" id="GO:0016020">
    <property type="term" value="C:membrane"/>
    <property type="evidence" value="ECO:0007669"/>
    <property type="project" value="UniProtKB-SubCell"/>
</dbReference>
<dbReference type="InterPro" id="IPR034804">
    <property type="entry name" value="SQR/QFR_C/D"/>
</dbReference>
<dbReference type="PANTHER" id="PTHR10978:SF5">
    <property type="entry name" value="SUCCINATE DEHYDROGENASE CYTOCHROME B560 SUBUNIT, MITOCHONDRIAL"/>
    <property type="match status" value="1"/>
</dbReference>
<dbReference type="AlphaFoldDB" id="A0AAD9GWY2"/>
<reference evidence="9" key="1">
    <citation type="submission" date="2023-08" db="EMBL/GenBank/DDBJ databases">
        <title>Reference Genome Resource for the Citrus Pathogen Phytophthora citrophthora.</title>
        <authorList>
            <person name="Moller H."/>
            <person name="Coetzee B."/>
            <person name="Rose L.J."/>
            <person name="Van Niekerk J.M."/>
        </authorList>
    </citation>
    <scope>NUCLEOTIDE SEQUENCE</scope>
    <source>
        <strain evidence="9">STE-U-9442</strain>
    </source>
</reference>
<sequence>MHVASLKALQFPEFHRVNMSLQVLSKKVASSAVTPTLARAISTENYSATQASLGRPISPHVEIYKFPISAVSSVANRFCAMGMSAAFVGGSALGFVGADVPALIYMAQDAIPFFAPVSKALVAFPVSYHILCAARHSLWTYKPELINNTDGPTSSYAIFAAAGVVTLGAAAYTIKPEEKKTEADQ</sequence>
<evidence type="ECO:0000256" key="6">
    <source>
        <dbReference type="ARBA" id="ARBA00023004"/>
    </source>
</evidence>
<keyword evidence="2" id="KW-0349">Heme</keyword>
<evidence type="ECO:0000256" key="5">
    <source>
        <dbReference type="ARBA" id="ARBA00022989"/>
    </source>
</evidence>
<evidence type="ECO:0000256" key="2">
    <source>
        <dbReference type="ARBA" id="ARBA00022617"/>
    </source>
</evidence>
<dbReference type="GO" id="GO:0006099">
    <property type="term" value="P:tricarboxylic acid cycle"/>
    <property type="evidence" value="ECO:0007669"/>
    <property type="project" value="InterPro"/>
</dbReference>
<protein>
    <submittedName>
        <fullName evidence="9">Succinate dehydrogenase cytochrome b560 subunit</fullName>
    </submittedName>
</protein>
<evidence type="ECO:0000313" key="10">
    <source>
        <dbReference type="Proteomes" id="UP001259832"/>
    </source>
</evidence>
<dbReference type="GO" id="GO:0006121">
    <property type="term" value="P:mitochondrial electron transport, succinate to ubiquinone"/>
    <property type="evidence" value="ECO:0007669"/>
    <property type="project" value="TreeGrafter"/>
</dbReference>